<dbReference type="EMBL" id="BDGG01000001">
    <property type="protein sequence ID" value="GAU88707.1"/>
    <property type="molecule type" value="Genomic_DNA"/>
</dbReference>
<evidence type="ECO:0000313" key="1">
    <source>
        <dbReference type="EMBL" id="GAU88707.1"/>
    </source>
</evidence>
<name>A0A1D1UN53_RAMVA</name>
<protein>
    <submittedName>
        <fullName evidence="1">Uncharacterized protein</fullName>
    </submittedName>
</protein>
<gene>
    <name evidence="1" type="primary">RvY_01349-1</name>
    <name evidence="1" type="synonym">RvY_01349.1</name>
    <name evidence="1" type="ORF">RvY_01349</name>
</gene>
<proteinExistence type="predicted"/>
<dbReference type="AlphaFoldDB" id="A0A1D1UN53"/>
<keyword evidence="2" id="KW-1185">Reference proteome</keyword>
<evidence type="ECO:0000313" key="2">
    <source>
        <dbReference type="Proteomes" id="UP000186922"/>
    </source>
</evidence>
<sequence length="59" mass="6530">MATEEEAPVKQGNKVAFIVDFRVHQIATDHAAEDEDTERKRPVTLLVSRIAAQAPEENG</sequence>
<accession>A0A1D1UN53</accession>
<comment type="caution">
    <text evidence="1">The sequence shown here is derived from an EMBL/GenBank/DDBJ whole genome shotgun (WGS) entry which is preliminary data.</text>
</comment>
<dbReference type="Proteomes" id="UP000186922">
    <property type="component" value="Unassembled WGS sequence"/>
</dbReference>
<organism evidence="1 2">
    <name type="scientific">Ramazzottius varieornatus</name>
    <name type="common">Water bear</name>
    <name type="synonym">Tardigrade</name>
    <dbReference type="NCBI Taxonomy" id="947166"/>
    <lineage>
        <taxon>Eukaryota</taxon>
        <taxon>Metazoa</taxon>
        <taxon>Ecdysozoa</taxon>
        <taxon>Tardigrada</taxon>
        <taxon>Eutardigrada</taxon>
        <taxon>Parachela</taxon>
        <taxon>Hypsibioidea</taxon>
        <taxon>Ramazzottiidae</taxon>
        <taxon>Ramazzottius</taxon>
    </lineage>
</organism>
<reference evidence="1 2" key="1">
    <citation type="journal article" date="2016" name="Nat. Commun.">
        <title>Extremotolerant tardigrade genome and improved radiotolerance of human cultured cells by tardigrade-unique protein.</title>
        <authorList>
            <person name="Hashimoto T."/>
            <person name="Horikawa D.D."/>
            <person name="Saito Y."/>
            <person name="Kuwahara H."/>
            <person name="Kozuka-Hata H."/>
            <person name="Shin-I T."/>
            <person name="Minakuchi Y."/>
            <person name="Ohishi K."/>
            <person name="Motoyama A."/>
            <person name="Aizu T."/>
            <person name="Enomoto A."/>
            <person name="Kondo K."/>
            <person name="Tanaka S."/>
            <person name="Hara Y."/>
            <person name="Koshikawa S."/>
            <person name="Sagara H."/>
            <person name="Miura T."/>
            <person name="Yokobori S."/>
            <person name="Miyagawa K."/>
            <person name="Suzuki Y."/>
            <person name="Kubo T."/>
            <person name="Oyama M."/>
            <person name="Kohara Y."/>
            <person name="Fujiyama A."/>
            <person name="Arakawa K."/>
            <person name="Katayama T."/>
            <person name="Toyoda A."/>
            <person name="Kunieda T."/>
        </authorList>
    </citation>
    <scope>NUCLEOTIDE SEQUENCE [LARGE SCALE GENOMIC DNA]</scope>
    <source>
        <strain evidence="1 2">YOKOZUNA-1</strain>
    </source>
</reference>